<name>A0A150Q720_SORCE</name>
<evidence type="ECO:0000256" key="1">
    <source>
        <dbReference type="SAM" id="MobiDB-lite"/>
    </source>
</evidence>
<keyword evidence="2" id="KW-0812">Transmembrane</keyword>
<dbReference type="Proteomes" id="UP000075260">
    <property type="component" value="Unassembled WGS sequence"/>
</dbReference>
<evidence type="ECO:0000256" key="2">
    <source>
        <dbReference type="SAM" id="Phobius"/>
    </source>
</evidence>
<feature type="transmembrane region" description="Helical" evidence="2">
    <location>
        <begin position="46"/>
        <end position="64"/>
    </location>
</feature>
<dbReference type="EMBL" id="JEMA01000973">
    <property type="protein sequence ID" value="KYF63742.1"/>
    <property type="molecule type" value="Genomic_DNA"/>
</dbReference>
<dbReference type="OrthoDB" id="5522688at2"/>
<proteinExistence type="predicted"/>
<feature type="region of interest" description="Disordered" evidence="1">
    <location>
        <begin position="123"/>
        <end position="150"/>
    </location>
</feature>
<keyword evidence="2" id="KW-1133">Transmembrane helix</keyword>
<dbReference type="AlphaFoldDB" id="A0A150Q720"/>
<gene>
    <name evidence="3" type="ORF">BE15_07335</name>
</gene>
<feature type="transmembrane region" description="Helical" evidence="2">
    <location>
        <begin position="69"/>
        <end position="87"/>
    </location>
</feature>
<dbReference type="RefSeq" id="WP_061612020.1">
    <property type="nucleotide sequence ID" value="NZ_JEMA01000973.1"/>
</dbReference>
<protein>
    <submittedName>
        <fullName evidence="3">Membrane spanning transport protein</fullName>
    </submittedName>
</protein>
<organism evidence="3 4">
    <name type="scientific">Sorangium cellulosum</name>
    <name type="common">Polyangium cellulosum</name>
    <dbReference type="NCBI Taxonomy" id="56"/>
    <lineage>
        <taxon>Bacteria</taxon>
        <taxon>Pseudomonadati</taxon>
        <taxon>Myxococcota</taxon>
        <taxon>Polyangia</taxon>
        <taxon>Polyangiales</taxon>
        <taxon>Polyangiaceae</taxon>
        <taxon>Sorangium</taxon>
    </lineage>
</organism>
<keyword evidence="2" id="KW-0472">Membrane</keyword>
<reference evidence="3 4" key="1">
    <citation type="submission" date="2014-02" db="EMBL/GenBank/DDBJ databases">
        <title>The small core and large imbalanced accessory genome model reveals a collaborative survival strategy of Sorangium cellulosum strains in nature.</title>
        <authorList>
            <person name="Han K."/>
            <person name="Peng R."/>
            <person name="Blom J."/>
            <person name="Li Y.-Z."/>
        </authorList>
    </citation>
    <scope>NUCLEOTIDE SEQUENCE [LARGE SCALE GENOMIC DNA]</scope>
    <source>
        <strain evidence="3 4">So0008-312</strain>
    </source>
</reference>
<accession>A0A150Q720</accession>
<sequence>MPPRAVDAIRISLGLIVLLGGINGFVRIVPVPEPLHPFTRMLVDSGYIHAVKAVELTAAVLLLLGRRRALAVALLWPVVVNIALFHLLLDPRAGINAVILLGLLGALTWHERRAFAPLFAEGRSGAPSAADSAARGERGSPALLSGRRTG</sequence>
<evidence type="ECO:0000313" key="4">
    <source>
        <dbReference type="Proteomes" id="UP000075260"/>
    </source>
</evidence>
<evidence type="ECO:0000313" key="3">
    <source>
        <dbReference type="EMBL" id="KYF63742.1"/>
    </source>
</evidence>
<feature type="transmembrane region" description="Helical" evidence="2">
    <location>
        <begin position="93"/>
        <end position="109"/>
    </location>
</feature>
<feature type="transmembrane region" description="Helical" evidence="2">
    <location>
        <begin position="7"/>
        <end position="26"/>
    </location>
</feature>
<comment type="caution">
    <text evidence="3">The sequence shown here is derived from an EMBL/GenBank/DDBJ whole genome shotgun (WGS) entry which is preliminary data.</text>
</comment>